<keyword evidence="2" id="KW-0472">Membrane</keyword>
<comment type="caution">
    <text evidence="4">The sequence shown here is derived from an EMBL/GenBank/DDBJ whole genome shotgun (WGS) entry which is preliminary data.</text>
</comment>
<accession>A0A8J7TME8</accession>
<dbReference type="GO" id="GO:0004190">
    <property type="term" value="F:aspartic-type endopeptidase activity"/>
    <property type="evidence" value="ECO:0007669"/>
    <property type="project" value="InterPro"/>
</dbReference>
<evidence type="ECO:0000256" key="1">
    <source>
        <dbReference type="ARBA" id="ARBA00005801"/>
    </source>
</evidence>
<evidence type="ECO:0000313" key="5">
    <source>
        <dbReference type="Proteomes" id="UP000664277"/>
    </source>
</evidence>
<feature type="transmembrane region" description="Helical" evidence="2">
    <location>
        <begin position="58"/>
        <end position="78"/>
    </location>
</feature>
<dbReference type="Proteomes" id="UP000664277">
    <property type="component" value="Unassembled WGS sequence"/>
</dbReference>
<dbReference type="GO" id="GO:0006465">
    <property type="term" value="P:signal peptide processing"/>
    <property type="evidence" value="ECO:0007669"/>
    <property type="project" value="TreeGrafter"/>
</dbReference>
<sequence length="192" mass="21003">MGLSITDIIALVTTAIGAGTDLSTRKIYNWLTFPTAVLGVALNGYFNGIYTGFQKVGAVEAACAWAIATAIMCFPNPGKRMHFGDVKMMAAVGALLGYIKFLICMFYFSLFYGLVAMFLILKSIPKEQVKGFLLLLKSFVFAGVNLSEGFDMAEVDKARKKLIPLGPIIFAATLAAVFADRFTMHFLGFTWY</sequence>
<protein>
    <submittedName>
        <fullName evidence="4">Prepilin peptidase</fullName>
    </submittedName>
</protein>
<feature type="transmembrane region" description="Helical" evidence="2">
    <location>
        <begin position="162"/>
        <end position="179"/>
    </location>
</feature>
<dbReference type="InterPro" id="IPR050882">
    <property type="entry name" value="Prepilin_peptidase/N-MTase"/>
</dbReference>
<dbReference type="PANTHER" id="PTHR30487:SF0">
    <property type="entry name" value="PREPILIN LEADER PEPTIDASE_N-METHYLTRANSFERASE-RELATED"/>
    <property type="match status" value="1"/>
</dbReference>
<dbReference type="Pfam" id="PF01478">
    <property type="entry name" value="Peptidase_A24"/>
    <property type="match status" value="1"/>
</dbReference>
<dbReference type="AlphaFoldDB" id="A0A8J7TME8"/>
<proteinExistence type="inferred from homology"/>
<evidence type="ECO:0000313" key="4">
    <source>
        <dbReference type="EMBL" id="MBN8661644.1"/>
    </source>
</evidence>
<dbReference type="PANTHER" id="PTHR30487">
    <property type="entry name" value="TYPE 4 PREPILIN-LIKE PROTEINS LEADER PEPTIDE-PROCESSING ENZYME"/>
    <property type="match status" value="1"/>
</dbReference>
<feature type="transmembrane region" description="Helical" evidence="2">
    <location>
        <begin position="98"/>
        <end position="120"/>
    </location>
</feature>
<organism evidence="4 5">
    <name type="scientific">Candidatus Obscuribacter phosphatis</name>
    <dbReference type="NCBI Taxonomy" id="1906157"/>
    <lineage>
        <taxon>Bacteria</taxon>
        <taxon>Bacillati</taxon>
        <taxon>Candidatus Melainabacteria</taxon>
        <taxon>Candidatus Obscuribacterales</taxon>
        <taxon>Candidatus Obscuribacteraceae</taxon>
        <taxon>Candidatus Obscuribacter</taxon>
    </lineage>
</organism>
<evidence type="ECO:0000256" key="2">
    <source>
        <dbReference type="SAM" id="Phobius"/>
    </source>
</evidence>
<reference evidence="4" key="1">
    <citation type="submission" date="2021-02" db="EMBL/GenBank/DDBJ databases">
        <title>Genome-Resolved Metagenomics of a Microbial Community Performing Photosynthetic Biological Nutrient Removal.</title>
        <authorList>
            <person name="Mcdaniel E.A."/>
        </authorList>
    </citation>
    <scope>NUCLEOTIDE SEQUENCE</scope>
    <source>
        <strain evidence="4">UWPOB_OBS1</strain>
    </source>
</reference>
<name>A0A8J7TME8_9BACT</name>
<dbReference type="EMBL" id="JAFLCK010000022">
    <property type="protein sequence ID" value="MBN8661644.1"/>
    <property type="molecule type" value="Genomic_DNA"/>
</dbReference>
<feature type="transmembrane region" description="Helical" evidence="2">
    <location>
        <begin position="27"/>
        <end position="46"/>
    </location>
</feature>
<dbReference type="Gene3D" id="1.20.120.1220">
    <property type="match status" value="1"/>
</dbReference>
<comment type="similarity">
    <text evidence="1">Belongs to the peptidase A24 family.</text>
</comment>
<keyword evidence="2" id="KW-1133">Transmembrane helix</keyword>
<gene>
    <name evidence="4" type="ORF">J0M35_14860</name>
</gene>
<feature type="domain" description="Prepilin type IV endopeptidase peptidase" evidence="3">
    <location>
        <begin position="9"/>
        <end position="115"/>
    </location>
</feature>
<evidence type="ECO:0000259" key="3">
    <source>
        <dbReference type="Pfam" id="PF01478"/>
    </source>
</evidence>
<keyword evidence="2" id="KW-0812">Transmembrane</keyword>
<dbReference type="GO" id="GO:0005886">
    <property type="term" value="C:plasma membrane"/>
    <property type="evidence" value="ECO:0007669"/>
    <property type="project" value="TreeGrafter"/>
</dbReference>
<dbReference type="InterPro" id="IPR000045">
    <property type="entry name" value="Prepilin_IV_endopep_pep"/>
</dbReference>